<gene>
    <name evidence="3" type="ORF">J1C55_12760</name>
</gene>
<feature type="domain" description="Deacetylase PdaC" evidence="2">
    <location>
        <begin position="38"/>
        <end position="134"/>
    </location>
</feature>
<feature type="domain" description="DUF3298" evidence="1">
    <location>
        <begin position="172"/>
        <end position="229"/>
    </location>
</feature>
<dbReference type="Pfam" id="PF13739">
    <property type="entry name" value="PdaC"/>
    <property type="match status" value="1"/>
</dbReference>
<dbReference type="Gene3D" id="3.30.565.40">
    <property type="entry name" value="Fervidobacterium nodosum Rt17-B1 like"/>
    <property type="match status" value="1"/>
</dbReference>
<name>A0ABS8EQF3_9FLAO</name>
<proteinExistence type="predicted"/>
<evidence type="ECO:0000259" key="1">
    <source>
        <dbReference type="Pfam" id="PF11738"/>
    </source>
</evidence>
<sequence>MKNFCFSIIIISLFYSCNNEVKPLVFKTEVISEDLKINSEISFNEVDGNDAISNKINATLQNKIAALIPNSENQTTIKDAVLAFDNEYTSFVNDFSNNEHVWELHIETEVIYQSEEIITIVVNVYSDTGGAHGNDTIQLLNFNTETGALYDHSNIINDIEGFKSIAETYFIKSIKNDSESTSISEFFFGKSFQLPENIGFSEDGIVLLYNTYEVSTFNQGFTEFVIPFEEANPYLKIN</sequence>
<dbReference type="InterPro" id="IPR021729">
    <property type="entry name" value="DUF3298"/>
</dbReference>
<reference evidence="4" key="1">
    <citation type="submission" date="2021-03" db="EMBL/GenBank/DDBJ databases">
        <title>Genome of Cognatishimia sp. F0-27.</title>
        <authorList>
            <person name="Ping X."/>
        </authorList>
    </citation>
    <scope>NUCLEOTIDE SEQUENCE [LARGE SCALE GENOMIC DNA]</scope>
    <source>
        <strain evidence="4">E313</strain>
    </source>
</reference>
<dbReference type="InterPro" id="IPR025303">
    <property type="entry name" value="PdaC"/>
</dbReference>
<evidence type="ECO:0000313" key="3">
    <source>
        <dbReference type="EMBL" id="MCC1485469.1"/>
    </source>
</evidence>
<comment type="caution">
    <text evidence="3">The sequence shown here is derived from an EMBL/GenBank/DDBJ whole genome shotgun (WGS) entry which is preliminary data.</text>
</comment>
<protein>
    <submittedName>
        <fullName evidence="3">DUF4163 domain-containing protein</fullName>
    </submittedName>
</protein>
<keyword evidence="4" id="KW-1185">Reference proteome</keyword>
<evidence type="ECO:0000259" key="2">
    <source>
        <dbReference type="Pfam" id="PF13739"/>
    </source>
</evidence>
<dbReference type="Proteomes" id="UP000778797">
    <property type="component" value="Unassembled WGS sequence"/>
</dbReference>
<dbReference type="Gene3D" id="3.90.640.20">
    <property type="entry name" value="Heat-shock cognate protein, ATPase"/>
    <property type="match status" value="1"/>
</dbReference>
<dbReference type="RefSeq" id="WP_227477959.1">
    <property type="nucleotide sequence ID" value="NZ_JAFMPT010000023.1"/>
</dbReference>
<dbReference type="PROSITE" id="PS51257">
    <property type="entry name" value="PROKAR_LIPOPROTEIN"/>
    <property type="match status" value="1"/>
</dbReference>
<dbReference type="EMBL" id="JAFMPT010000023">
    <property type="protein sequence ID" value="MCC1485469.1"/>
    <property type="molecule type" value="Genomic_DNA"/>
</dbReference>
<evidence type="ECO:0000313" key="4">
    <source>
        <dbReference type="Proteomes" id="UP000778797"/>
    </source>
</evidence>
<organism evidence="3 4">
    <name type="scientific">Winogradskyella immobilis</name>
    <dbReference type="NCBI Taxonomy" id="2816852"/>
    <lineage>
        <taxon>Bacteria</taxon>
        <taxon>Pseudomonadati</taxon>
        <taxon>Bacteroidota</taxon>
        <taxon>Flavobacteriia</taxon>
        <taxon>Flavobacteriales</taxon>
        <taxon>Flavobacteriaceae</taxon>
        <taxon>Winogradskyella</taxon>
    </lineage>
</organism>
<dbReference type="Pfam" id="PF11738">
    <property type="entry name" value="DUF3298"/>
    <property type="match status" value="1"/>
</dbReference>
<reference evidence="4" key="2">
    <citation type="submission" date="2023-07" db="EMBL/GenBank/DDBJ databases">
        <title>Genome of Winogradskyella sp. E313.</title>
        <authorList>
            <person name="Zhou Y."/>
        </authorList>
    </citation>
    <scope>NUCLEOTIDE SEQUENCE [LARGE SCALE GENOMIC DNA]</scope>
    <source>
        <strain evidence="4">E313</strain>
    </source>
</reference>
<dbReference type="InterPro" id="IPR037126">
    <property type="entry name" value="PdaC/RsiV-like_sf"/>
</dbReference>
<accession>A0ABS8EQF3</accession>